<dbReference type="GO" id="GO:0016829">
    <property type="term" value="F:lyase activity"/>
    <property type="evidence" value="ECO:0007669"/>
    <property type="project" value="UniProtKB-KW"/>
</dbReference>
<dbReference type="InterPro" id="IPR052158">
    <property type="entry name" value="INH-QAR"/>
</dbReference>
<gene>
    <name evidence="2" type="ORF">RM532_12665</name>
</gene>
<reference evidence="2 3" key="1">
    <citation type="submission" date="2023-09" db="EMBL/GenBank/DDBJ databases">
        <authorList>
            <person name="Rey-Velasco X."/>
        </authorList>
    </citation>
    <scope>NUCLEOTIDE SEQUENCE [LARGE SCALE GENOMIC DNA]</scope>
    <source>
        <strain evidence="2 3">W335</strain>
    </source>
</reference>
<dbReference type="Pfam" id="PF01965">
    <property type="entry name" value="DJ-1_PfpI"/>
    <property type="match status" value="1"/>
</dbReference>
<dbReference type="EMBL" id="JAVRIB010000013">
    <property type="protein sequence ID" value="MDT0635802.1"/>
    <property type="molecule type" value="Genomic_DNA"/>
</dbReference>
<dbReference type="Proteomes" id="UP001251857">
    <property type="component" value="Unassembled WGS sequence"/>
</dbReference>
<accession>A0ABU3C2M5</accession>
<organism evidence="2 3">
    <name type="scientific">Spectribacter hydrogenoxidans</name>
    <dbReference type="NCBI Taxonomy" id="3075608"/>
    <lineage>
        <taxon>Bacteria</taxon>
        <taxon>Pseudomonadati</taxon>
        <taxon>Pseudomonadota</taxon>
        <taxon>Gammaproteobacteria</taxon>
        <taxon>Salinisphaerales</taxon>
        <taxon>Salinisphaeraceae</taxon>
        <taxon>Spectribacter</taxon>
    </lineage>
</organism>
<dbReference type="EC" id="4.2.1.-" evidence="2"/>
<feature type="domain" description="DJ-1/PfpI" evidence="1">
    <location>
        <begin position="10"/>
        <end position="170"/>
    </location>
</feature>
<keyword evidence="2" id="KW-0456">Lyase</keyword>
<name>A0ABU3C2M5_9GAMM</name>
<dbReference type="InterPro" id="IPR002818">
    <property type="entry name" value="DJ-1/PfpI"/>
</dbReference>
<proteinExistence type="predicted"/>
<dbReference type="RefSeq" id="WP_311653701.1">
    <property type="nucleotide sequence ID" value="NZ_JAVRIB010000013.1"/>
</dbReference>
<evidence type="ECO:0000313" key="3">
    <source>
        <dbReference type="Proteomes" id="UP001251857"/>
    </source>
</evidence>
<dbReference type="InterPro" id="IPR029062">
    <property type="entry name" value="Class_I_gatase-like"/>
</dbReference>
<evidence type="ECO:0000259" key="1">
    <source>
        <dbReference type="Pfam" id="PF01965"/>
    </source>
</evidence>
<comment type="caution">
    <text evidence="2">The sequence shown here is derived from an EMBL/GenBank/DDBJ whole genome shotgun (WGS) entry which is preliminary data.</text>
</comment>
<keyword evidence="3" id="KW-1185">Reference proteome</keyword>
<dbReference type="CDD" id="cd03139">
    <property type="entry name" value="GATase1_PfpI_2"/>
    <property type="match status" value="1"/>
</dbReference>
<dbReference type="PANTHER" id="PTHR43130:SF15">
    <property type="entry name" value="THIJ_PFPI FAMILY PROTEIN (AFU_ORTHOLOGUE AFUA_5G14240)"/>
    <property type="match status" value="1"/>
</dbReference>
<dbReference type="Gene3D" id="3.40.50.880">
    <property type="match status" value="1"/>
</dbReference>
<protein>
    <submittedName>
        <fullName evidence="2">DJ-1/PfpI family protein</fullName>
        <ecNumber evidence="2">4.2.1.-</ecNumber>
    </submittedName>
</protein>
<dbReference type="PANTHER" id="PTHR43130">
    <property type="entry name" value="ARAC-FAMILY TRANSCRIPTIONAL REGULATOR"/>
    <property type="match status" value="1"/>
</dbReference>
<dbReference type="SUPFAM" id="SSF52317">
    <property type="entry name" value="Class I glutamine amidotransferase-like"/>
    <property type="match status" value="1"/>
</dbReference>
<evidence type="ECO:0000313" key="2">
    <source>
        <dbReference type="EMBL" id="MDT0635802.1"/>
    </source>
</evidence>
<sequence length="217" mass="23273">MAETRTLGAILFNDFELLDACGPLEMFGNLGNDLRIVTIAESRGPVKSVQGPSLLAEEDFDSAPPLDIILVPGGIGTNTEQGNPAMLAFLRERAPAAELLTSVCTGSAVLAASGVIAGSAATSNKLFFDLARSQSDDVEWRESARWVEDRRVFTSSGVSAGIDMALAVIARLFGTERAEQVAVMTEYSWHRDADSDPFEAYLNQGNLNDYLRALGRA</sequence>